<evidence type="ECO:0000313" key="5">
    <source>
        <dbReference type="Proteomes" id="UP000315648"/>
    </source>
</evidence>
<gene>
    <name evidence="4" type="ORF">FPL22_02575</name>
</gene>
<dbReference type="SMART" id="SM00028">
    <property type="entry name" value="TPR"/>
    <property type="match status" value="6"/>
</dbReference>
<dbReference type="PANTHER" id="PTHR45586">
    <property type="entry name" value="TPR REPEAT-CONTAINING PROTEIN PA4667"/>
    <property type="match status" value="1"/>
</dbReference>
<dbReference type="PROSITE" id="PS50005">
    <property type="entry name" value="TPR"/>
    <property type="match status" value="1"/>
</dbReference>
<dbReference type="RefSeq" id="WP_144228552.1">
    <property type="nucleotide sequence ID" value="NZ_CBCRVV010000003.1"/>
</dbReference>
<proteinExistence type="predicted"/>
<evidence type="ECO:0000256" key="2">
    <source>
        <dbReference type="ARBA" id="ARBA00022803"/>
    </source>
</evidence>
<evidence type="ECO:0000256" key="3">
    <source>
        <dbReference type="PROSITE-ProRule" id="PRU00339"/>
    </source>
</evidence>
<dbReference type="PANTHER" id="PTHR45586:SF1">
    <property type="entry name" value="LIPOPOLYSACCHARIDE ASSEMBLY PROTEIN B"/>
    <property type="match status" value="1"/>
</dbReference>
<keyword evidence="1" id="KW-0677">Repeat</keyword>
<feature type="repeat" description="TPR" evidence="3">
    <location>
        <begin position="345"/>
        <end position="378"/>
    </location>
</feature>
<evidence type="ECO:0000313" key="4">
    <source>
        <dbReference type="EMBL" id="TSJ78211.1"/>
    </source>
</evidence>
<sequence length="463" mass="51256">MPEIPVSSLDPRVQKQIENSQIALQRGNLDYVLDVTTQVLKAAPGCLPVRRLQRVAQLRQLGTKNKLFAKAFGSVTQAGFMFGGGKKDPSKALENAEKMLSADPTSVPALKLLAEAAHGLDMPDTVAFAWEAIHELHPTDREALLNFGEACLLAKRPKDALRAADELLKLKPQDGDALALMRKSAIAQTTEKGNWEDKGSFRDKLKDEAASTMLEQSAKIVTSDEMTQKLIDEALVRIQSQPDSLNHYRSAAEGYKKLGNLEQALVYVRKARELPAGAGDTSLGKQESELKTAILEKRIKDLETQSALAPENAEFKQGLIKAKSEFAATQLVEAKDYVERYPNDYAARYTLGNLYFEAGDYQNAIANYQQAQKSPKVRVQAITGMGRSLKARKMFDLAVAQFQTAKSELQGMDDQKKDVIYELASCYEGMGKKEEAINEYKIIYSEDIGFRDVADKINAFYSS</sequence>
<dbReference type="EMBL" id="VMBG01000001">
    <property type="protein sequence ID" value="TSJ78211.1"/>
    <property type="molecule type" value="Genomic_DNA"/>
</dbReference>
<organism evidence="4 5">
    <name type="scientific">Rariglobus hedericola</name>
    <dbReference type="NCBI Taxonomy" id="2597822"/>
    <lineage>
        <taxon>Bacteria</taxon>
        <taxon>Pseudomonadati</taxon>
        <taxon>Verrucomicrobiota</taxon>
        <taxon>Opitutia</taxon>
        <taxon>Opitutales</taxon>
        <taxon>Opitutaceae</taxon>
        <taxon>Rariglobus</taxon>
    </lineage>
</organism>
<dbReference type="InterPro" id="IPR011990">
    <property type="entry name" value="TPR-like_helical_dom_sf"/>
</dbReference>
<reference evidence="4 5" key="1">
    <citation type="submission" date="2019-07" db="EMBL/GenBank/DDBJ databases">
        <title>Description of 53C-WASEF.</title>
        <authorList>
            <person name="Pitt A."/>
            <person name="Hahn M.W."/>
        </authorList>
    </citation>
    <scope>NUCLEOTIDE SEQUENCE [LARGE SCALE GENOMIC DNA]</scope>
    <source>
        <strain evidence="4 5">53C-WASEF</strain>
    </source>
</reference>
<dbReference type="InterPro" id="IPR019734">
    <property type="entry name" value="TPR_rpt"/>
</dbReference>
<dbReference type="InterPro" id="IPR051012">
    <property type="entry name" value="CellSynth/LPSAsmb/PSIAsmb"/>
</dbReference>
<protein>
    <submittedName>
        <fullName evidence="4">Tetratricopeptide repeat protein</fullName>
    </submittedName>
</protein>
<dbReference type="AlphaFoldDB" id="A0A556QNJ1"/>
<dbReference type="SUPFAM" id="SSF48452">
    <property type="entry name" value="TPR-like"/>
    <property type="match status" value="1"/>
</dbReference>
<accession>A0A556QNJ1</accession>
<comment type="caution">
    <text evidence="4">The sequence shown here is derived from an EMBL/GenBank/DDBJ whole genome shotgun (WGS) entry which is preliminary data.</text>
</comment>
<keyword evidence="2 3" id="KW-0802">TPR repeat</keyword>
<dbReference type="Pfam" id="PF13181">
    <property type="entry name" value="TPR_8"/>
    <property type="match status" value="2"/>
</dbReference>
<dbReference type="Gene3D" id="1.25.40.10">
    <property type="entry name" value="Tetratricopeptide repeat domain"/>
    <property type="match status" value="2"/>
</dbReference>
<keyword evidence="5" id="KW-1185">Reference proteome</keyword>
<dbReference type="OrthoDB" id="9788637at2"/>
<name>A0A556QNJ1_9BACT</name>
<evidence type="ECO:0000256" key="1">
    <source>
        <dbReference type="ARBA" id="ARBA00022737"/>
    </source>
</evidence>
<dbReference type="Proteomes" id="UP000315648">
    <property type="component" value="Unassembled WGS sequence"/>
</dbReference>